<evidence type="ECO:0000313" key="3">
    <source>
        <dbReference type="EMBL" id="WED67436.1"/>
    </source>
</evidence>
<keyword evidence="4" id="KW-1185">Reference proteome</keyword>
<name>A0AAF0CT03_9BACT</name>
<sequence>MKRFVAVLLGAVHLVSLAIAQETRITADIVYVAGVEGLAATGDSARATVIDLRHREPGALVSPATLSESGTLRIVLVGAAHAADWCTALAPRAADVLIIGPSHANAPLDLTVKMSDDAITAALQALADGMTAAELAIPAITKTRYDESALVQRHLGQPTEPDDATDTRASDDGAETPPSVITDPILERAVQVIQGLRALKRA</sequence>
<evidence type="ECO:0000313" key="4">
    <source>
        <dbReference type="Proteomes" id="UP001218638"/>
    </source>
</evidence>
<protein>
    <submittedName>
        <fullName evidence="3">Uncharacterized protein</fullName>
    </submittedName>
</protein>
<reference evidence="3" key="1">
    <citation type="submission" date="2023-03" db="EMBL/GenBank/DDBJ databases">
        <title>Lomoglobus Profundus gen. nov., sp. nov., a novel member of the phylum Verrucomicrobia, isolated from deep-marine sediment of South China Sea.</title>
        <authorList>
            <person name="Ahmad T."/>
            <person name="Ishaq S.E."/>
            <person name="Wang F."/>
        </authorList>
    </citation>
    <scope>NUCLEOTIDE SEQUENCE</scope>
    <source>
        <strain evidence="3">LMO-M01</strain>
    </source>
</reference>
<dbReference type="EMBL" id="CP119075">
    <property type="protein sequence ID" value="WED67436.1"/>
    <property type="molecule type" value="Genomic_DNA"/>
</dbReference>
<evidence type="ECO:0000256" key="2">
    <source>
        <dbReference type="SAM" id="SignalP"/>
    </source>
</evidence>
<dbReference type="AlphaFoldDB" id="A0AAF0CT03"/>
<feature type="chain" id="PRO_5042015091" evidence="2">
    <location>
        <begin position="21"/>
        <end position="202"/>
    </location>
</feature>
<proteinExistence type="predicted"/>
<dbReference type="KEGG" id="slom:PXH66_11305"/>
<accession>A0AAF0CT03</accession>
<dbReference type="RefSeq" id="WP_330931591.1">
    <property type="nucleotide sequence ID" value="NZ_CP119075.1"/>
</dbReference>
<dbReference type="Proteomes" id="UP001218638">
    <property type="component" value="Chromosome"/>
</dbReference>
<feature type="signal peptide" evidence="2">
    <location>
        <begin position="1"/>
        <end position="20"/>
    </location>
</feature>
<evidence type="ECO:0000256" key="1">
    <source>
        <dbReference type="SAM" id="MobiDB-lite"/>
    </source>
</evidence>
<organism evidence="3 4">
    <name type="scientific">Synoicihabitans lomoniglobus</name>
    <dbReference type="NCBI Taxonomy" id="2909285"/>
    <lineage>
        <taxon>Bacteria</taxon>
        <taxon>Pseudomonadati</taxon>
        <taxon>Verrucomicrobiota</taxon>
        <taxon>Opitutia</taxon>
        <taxon>Opitutales</taxon>
        <taxon>Opitutaceae</taxon>
        <taxon>Synoicihabitans</taxon>
    </lineage>
</organism>
<gene>
    <name evidence="3" type="ORF">PXH66_11305</name>
</gene>
<feature type="region of interest" description="Disordered" evidence="1">
    <location>
        <begin position="152"/>
        <end position="180"/>
    </location>
</feature>
<keyword evidence="2" id="KW-0732">Signal</keyword>